<organism evidence="5 6">
    <name type="scientific">Paraburkholderia phytofirmans OLGA172</name>
    <dbReference type="NCBI Taxonomy" id="1417228"/>
    <lineage>
        <taxon>Bacteria</taxon>
        <taxon>Pseudomonadati</taxon>
        <taxon>Pseudomonadota</taxon>
        <taxon>Betaproteobacteria</taxon>
        <taxon>Burkholderiales</taxon>
        <taxon>Burkholderiaceae</taxon>
        <taxon>Paraburkholderia</taxon>
    </lineage>
</organism>
<evidence type="ECO:0000313" key="5">
    <source>
        <dbReference type="EMBL" id="ANB74525.1"/>
    </source>
</evidence>
<name>A0A160FP31_9BURK</name>
<keyword evidence="6" id="KW-1185">Reference proteome</keyword>
<gene>
    <name evidence="5" type="ORF">AYM40_03165</name>
</gene>
<evidence type="ECO:0000256" key="2">
    <source>
        <dbReference type="ARBA" id="ARBA00007131"/>
    </source>
</evidence>
<keyword evidence="3" id="KW-0786">Thiamine pyrophosphate</keyword>
<dbReference type="PANTHER" id="PTHR47514">
    <property type="entry name" value="TRANSKETOLASE N-TERMINAL SECTION-RELATED"/>
    <property type="match status" value="1"/>
</dbReference>
<dbReference type="STRING" id="1804984.AYM40_03165"/>
<dbReference type="Proteomes" id="UP000076852">
    <property type="component" value="Chromosome 1"/>
</dbReference>
<dbReference type="KEGG" id="buz:AYM40_03165"/>
<accession>A0A160FP31</accession>
<dbReference type="PANTHER" id="PTHR47514:SF1">
    <property type="entry name" value="TRANSKETOLASE N-TERMINAL SECTION-RELATED"/>
    <property type="match status" value="1"/>
</dbReference>
<dbReference type="AlphaFoldDB" id="A0A160FP31"/>
<dbReference type="EMBL" id="CP014578">
    <property type="protein sequence ID" value="ANB74525.1"/>
    <property type="molecule type" value="Genomic_DNA"/>
</dbReference>
<protein>
    <submittedName>
        <fullName evidence="5">Transketolase</fullName>
    </submittedName>
</protein>
<evidence type="ECO:0000256" key="1">
    <source>
        <dbReference type="ARBA" id="ARBA00001964"/>
    </source>
</evidence>
<evidence type="ECO:0000313" key="6">
    <source>
        <dbReference type="Proteomes" id="UP000076852"/>
    </source>
</evidence>
<evidence type="ECO:0000259" key="4">
    <source>
        <dbReference type="Pfam" id="PF00456"/>
    </source>
</evidence>
<dbReference type="Gene3D" id="3.40.50.970">
    <property type="match status" value="1"/>
</dbReference>
<dbReference type="InterPro" id="IPR029061">
    <property type="entry name" value="THDP-binding"/>
</dbReference>
<feature type="domain" description="Transketolase N-terminal" evidence="4">
    <location>
        <begin position="31"/>
        <end position="233"/>
    </location>
</feature>
<evidence type="ECO:0000256" key="3">
    <source>
        <dbReference type="ARBA" id="ARBA00023052"/>
    </source>
</evidence>
<proteinExistence type="inferred from homology"/>
<comment type="cofactor">
    <cofactor evidence="1">
        <name>thiamine diphosphate</name>
        <dbReference type="ChEBI" id="CHEBI:58937"/>
    </cofactor>
</comment>
<sequence>MHYESGVGHIGGNLSSLDAIALLFNEYIGPNDHFVLSKGHSAGALYIALWSAGKLDDSQLATFHKDGTLLAGHPPAGGIPEIMFATGSLGHGLSLAAGTALATRMRGKADHVYCVTSDGEWQEGSTWEALIFSSHQQLANLTVLVDHNQLQGFGSTNAIASMAPLWERLRGFDVEIDVVPGHDLQAIRTALNKRPGRPHIVMLETTKGKGVSFMENQMEWHYLPLSEAQYKQAIAELAGS</sequence>
<comment type="similarity">
    <text evidence="2">Belongs to the transketolase family.</text>
</comment>
<dbReference type="InterPro" id="IPR005474">
    <property type="entry name" value="Transketolase_N"/>
</dbReference>
<dbReference type="SUPFAM" id="SSF52518">
    <property type="entry name" value="Thiamin diphosphate-binding fold (THDP-binding)"/>
    <property type="match status" value="1"/>
</dbReference>
<dbReference type="Pfam" id="PF00456">
    <property type="entry name" value="Transketolase_N"/>
    <property type="match status" value="1"/>
</dbReference>
<reference evidence="5 6" key="1">
    <citation type="journal article" date="2016" name="Gene">
        <title>PacBio SMRT assembly of a complex multi-replicon genome reveals chlorocatechol degradative operon in a region of genome plasticity.</title>
        <authorList>
            <person name="Ricker N."/>
            <person name="Shen S.Y."/>
            <person name="Goordial J."/>
            <person name="Jin S."/>
            <person name="Fulthorpe R.R."/>
        </authorList>
    </citation>
    <scope>NUCLEOTIDE SEQUENCE [LARGE SCALE GENOMIC DNA]</scope>
    <source>
        <strain evidence="5 6">OLGA172</strain>
    </source>
</reference>